<dbReference type="OMA" id="SIWAWIS"/>
<dbReference type="eggNOG" id="ENOG502SDMZ">
    <property type="taxonomic scope" value="Eukaryota"/>
</dbReference>
<reference evidence="12" key="3">
    <citation type="submission" date="2015-06" db="UniProtKB">
        <authorList>
            <consortium name="EnsemblMetazoa"/>
        </authorList>
    </citation>
    <scope>IDENTIFICATION</scope>
</reference>
<dbReference type="STRING" id="6412.T1EQT3"/>
<dbReference type="HOGENOM" id="CLU_095549_3_3_1"/>
<keyword evidence="6" id="KW-0862">Zinc</keyword>
<evidence type="ECO:0000256" key="9">
    <source>
        <dbReference type="SAM" id="Phobius"/>
    </source>
</evidence>
<keyword evidence="5" id="KW-0479">Metal-binding</keyword>
<gene>
    <name evidence="12" type="primary">20198933</name>
    <name evidence="11" type="ORF">HELRODRAFT_160843</name>
</gene>
<dbReference type="GO" id="GO:0008270">
    <property type="term" value="F:zinc ion binding"/>
    <property type="evidence" value="ECO:0000318"/>
    <property type="project" value="GO_Central"/>
</dbReference>
<feature type="compositionally biased region" description="Polar residues" evidence="8">
    <location>
        <begin position="14"/>
        <end position="30"/>
    </location>
</feature>
<dbReference type="OrthoDB" id="4713066at2759"/>
<dbReference type="EMBL" id="AMQM01000665">
    <property type="status" value="NOT_ANNOTATED_CDS"/>
    <property type="molecule type" value="Genomic_DNA"/>
</dbReference>
<keyword evidence="9" id="KW-1133">Transmembrane helix</keyword>
<name>T1EQT3_HELRO</name>
<dbReference type="PROSITE" id="PS51837">
    <property type="entry name" value="LITAF"/>
    <property type="match status" value="1"/>
</dbReference>
<dbReference type="SMART" id="SM00714">
    <property type="entry name" value="LITAF"/>
    <property type="match status" value="1"/>
</dbReference>
<dbReference type="GO" id="GO:0005765">
    <property type="term" value="C:lysosomal membrane"/>
    <property type="evidence" value="ECO:0007669"/>
    <property type="project" value="UniProtKB-SubCell"/>
</dbReference>
<accession>T1EQT3</accession>
<dbReference type="RefSeq" id="XP_009016021.1">
    <property type="nucleotide sequence ID" value="XM_009017773.1"/>
</dbReference>
<dbReference type="InterPro" id="IPR006629">
    <property type="entry name" value="LITAF"/>
</dbReference>
<keyword evidence="13" id="KW-1185">Reference proteome</keyword>
<reference evidence="11 13" key="2">
    <citation type="journal article" date="2013" name="Nature">
        <title>Insights into bilaterian evolution from three spiralian genomes.</title>
        <authorList>
            <person name="Simakov O."/>
            <person name="Marletaz F."/>
            <person name="Cho S.J."/>
            <person name="Edsinger-Gonzales E."/>
            <person name="Havlak P."/>
            <person name="Hellsten U."/>
            <person name="Kuo D.H."/>
            <person name="Larsson T."/>
            <person name="Lv J."/>
            <person name="Arendt D."/>
            <person name="Savage R."/>
            <person name="Osoegawa K."/>
            <person name="de Jong P."/>
            <person name="Grimwood J."/>
            <person name="Chapman J.A."/>
            <person name="Shapiro H."/>
            <person name="Aerts A."/>
            <person name="Otillar R.P."/>
            <person name="Terry A.Y."/>
            <person name="Boore J.L."/>
            <person name="Grigoriev I.V."/>
            <person name="Lindberg D.R."/>
            <person name="Seaver E.C."/>
            <person name="Weisblat D.A."/>
            <person name="Putnam N.H."/>
            <person name="Rokhsar D.S."/>
        </authorList>
    </citation>
    <scope>NUCLEOTIDE SEQUENCE</scope>
</reference>
<evidence type="ECO:0000256" key="4">
    <source>
        <dbReference type="ARBA" id="ARBA00005975"/>
    </source>
</evidence>
<feature type="region of interest" description="Disordered" evidence="8">
    <location>
        <begin position="1"/>
        <end position="30"/>
    </location>
</feature>
<dbReference type="Pfam" id="PF10601">
    <property type="entry name" value="zf-LITAF-like"/>
    <property type="match status" value="1"/>
</dbReference>
<proteinExistence type="inferred from homology"/>
<dbReference type="Proteomes" id="UP000015101">
    <property type="component" value="Unassembled WGS sequence"/>
</dbReference>
<feature type="domain" description="LITAF" evidence="10">
    <location>
        <begin position="25"/>
        <end position="109"/>
    </location>
</feature>
<evidence type="ECO:0000256" key="1">
    <source>
        <dbReference type="ARBA" id="ARBA00004414"/>
    </source>
</evidence>
<dbReference type="AlphaFoldDB" id="T1EQT3"/>
<keyword evidence="9" id="KW-0812">Transmembrane</keyword>
<dbReference type="CTD" id="20198933"/>
<keyword evidence="7 9" id="KW-0472">Membrane</keyword>
<evidence type="ECO:0000256" key="6">
    <source>
        <dbReference type="ARBA" id="ARBA00022833"/>
    </source>
</evidence>
<dbReference type="GeneID" id="20198933"/>
<evidence type="ECO:0000256" key="5">
    <source>
        <dbReference type="ARBA" id="ARBA00022723"/>
    </source>
</evidence>
<evidence type="ECO:0000259" key="10">
    <source>
        <dbReference type="PROSITE" id="PS51837"/>
    </source>
</evidence>
<dbReference type="KEGG" id="hro:HELRODRAFT_160843"/>
<feature type="transmembrane region" description="Helical" evidence="9">
    <location>
        <begin position="64"/>
        <end position="87"/>
    </location>
</feature>
<comment type="similarity">
    <text evidence="4">Belongs to the CDIP1/LITAF family.</text>
</comment>
<evidence type="ECO:0000256" key="2">
    <source>
        <dbReference type="ARBA" id="ARBA00004481"/>
    </source>
</evidence>
<dbReference type="InterPro" id="IPR037519">
    <property type="entry name" value="LITAF_fam"/>
</dbReference>
<sequence>MASASSTSNSRPSKNPQPAQTSGQQMKPPLSNNAVYTRVARQVTCKYCGNEVQTLIDYSPGVGAFLLCGSLFVLGFVFGCCLIPLLLDSCRDVKHYCPNCGKLLGRRDLL</sequence>
<evidence type="ECO:0000313" key="12">
    <source>
        <dbReference type="EnsemblMetazoa" id="HelroP160843"/>
    </source>
</evidence>
<evidence type="ECO:0000256" key="8">
    <source>
        <dbReference type="SAM" id="MobiDB-lite"/>
    </source>
</evidence>
<evidence type="ECO:0000256" key="7">
    <source>
        <dbReference type="ARBA" id="ARBA00023136"/>
    </source>
</evidence>
<dbReference type="PANTHER" id="PTHR23292">
    <property type="entry name" value="LIPOPOLYSACCHARIDE-INDUCED TUMOR NECROSIS FACTOR-ALPHA FACTOR"/>
    <property type="match status" value="1"/>
</dbReference>
<dbReference type="EMBL" id="KB096324">
    <property type="protein sequence ID" value="ESO06653.1"/>
    <property type="molecule type" value="Genomic_DNA"/>
</dbReference>
<evidence type="ECO:0000313" key="13">
    <source>
        <dbReference type="Proteomes" id="UP000015101"/>
    </source>
</evidence>
<evidence type="ECO:0000313" key="11">
    <source>
        <dbReference type="EMBL" id="ESO06653.1"/>
    </source>
</evidence>
<feature type="compositionally biased region" description="Low complexity" evidence="8">
    <location>
        <begin position="1"/>
        <end position="13"/>
    </location>
</feature>
<organism evidence="12 13">
    <name type="scientific">Helobdella robusta</name>
    <name type="common">Californian leech</name>
    <dbReference type="NCBI Taxonomy" id="6412"/>
    <lineage>
        <taxon>Eukaryota</taxon>
        <taxon>Metazoa</taxon>
        <taxon>Spiralia</taxon>
        <taxon>Lophotrochozoa</taxon>
        <taxon>Annelida</taxon>
        <taxon>Clitellata</taxon>
        <taxon>Hirudinea</taxon>
        <taxon>Rhynchobdellida</taxon>
        <taxon>Glossiphoniidae</taxon>
        <taxon>Helobdella</taxon>
    </lineage>
</organism>
<protein>
    <recommendedName>
        <fullName evidence="10">LITAF domain-containing protein</fullName>
    </recommendedName>
</protein>
<comment type="subcellular location">
    <subcellularLocation>
        <location evidence="2">Endosome membrane</location>
        <topology evidence="2">Peripheral membrane protein</topology>
    </subcellularLocation>
    <subcellularLocation>
        <location evidence="1">Late endosome membrane</location>
    </subcellularLocation>
    <subcellularLocation>
        <location evidence="3">Lysosome membrane</location>
        <topology evidence="3">Peripheral membrane protein</topology>
        <orientation evidence="3">Cytoplasmic side</orientation>
    </subcellularLocation>
</comment>
<reference evidence="13" key="1">
    <citation type="submission" date="2012-12" db="EMBL/GenBank/DDBJ databases">
        <authorList>
            <person name="Hellsten U."/>
            <person name="Grimwood J."/>
            <person name="Chapman J.A."/>
            <person name="Shapiro H."/>
            <person name="Aerts A."/>
            <person name="Otillar R.P."/>
            <person name="Terry A.Y."/>
            <person name="Boore J.L."/>
            <person name="Simakov O."/>
            <person name="Marletaz F."/>
            <person name="Cho S.-J."/>
            <person name="Edsinger-Gonzales E."/>
            <person name="Havlak P."/>
            <person name="Kuo D.-H."/>
            <person name="Larsson T."/>
            <person name="Lv J."/>
            <person name="Arendt D."/>
            <person name="Savage R."/>
            <person name="Osoegawa K."/>
            <person name="de Jong P."/>
            <person name="Lindberg D.R."/>
            <person name="Seaver E.C."/>
            <person name="Weisblat D.A."/>
            <person name="Putnam N.H."/>
            <person name="Grigoriev I.V."/>
            <person name="Rokhsar D.S."/>
        </authorList>
    </citation>
    <scope>NUCLEOTIDE SEQUENCE</scope>
</reference>
<dbReference type="GO" id="GO:0031902">
    <property type="term" value="C:late endosome membrane"/>
    <property type="evidence" value="ECO:0007669"/>
    <property type="project" value="UniProtKB-SubCell"/>
</dbReference>
<evidence type="ECO:0000256" key="3">
    <source>
        <dbReference type="ARBA" id="ARBA00004630"/>
    </source>
</evidence>
<dbReference type="EnsemblMetazoa" id="HelroT160843">
    <property type="protein sequence ID" value="HelroP160843"/>
    <property type="gene ID" value="HelroG160843"/>
</dbReference>
<dbReference type="PANTHER" id="PTHR23292:SF6">
    <property type="entry name" value="FI16602P1-RELATED"/>
    <property type="match status" value="1"/>
</dbReference>
<dbReference type="InParanoid" id="T1EQT3"/>